<keyword evidence="2" id="KW-0472">Membrane</keyword>
<organism evidence="4 5">
    <name type="scientific">Physocladia obscura</name>
    <dbReference type="NCBI Taxonomy" id="109957"/>
    <lineage>
        <taxon>Eukaryota</taxon>
        <taxon>Fungi</taxon>
        <taxon>Fungi incertae sedis</taxon>
        <taxon>Chytridiomycota</taxon>
        <taxon>Chytridiomycota incertae sedis</taxon>
        <taxon>Chytridiomycetes</taxon>
        <taxon>Chytridiales</taxon>
        <taxon>Chytriomycetaceae</taxon>
        <taxon>Physocladia</taxon>
    </lineage>
</organism>
<proteinExistence type="predicted"/>
<dbReference type="EMBL" id="JADGJH010002337">
    <property type="protein sequence ID" value="KAJ3099623.1"/>
    <property type="molecule type" value="Genomic_DNA"/>
</dbReference>
<protein>
    <recommendedName>
        <fullName evidence="3">WSC domain-containing protein</fullName>
    </recommendedName>
</protein>
<dbReference type="InterPro" id="IPR002889">
    <property type="entry name" value="WSC_carb-bd"/>
</dbReference>
<dbReference type="Proteomes" id="UP001211907">
    <property type="component" value="Unassembled WGS sequence"/>
</dbReference>
<comment type="caution">
    <text evidence="4">The sequence shown here is derived from an EMBL/GenBank/DDBJ whole genome shotgun (WGS) entry which is preliminary data.</text>
</comment>
<dbReference type="AlphaFoldDB" id="A0AAD5XDL7"/>
<gene>
    <name evidence="4" type="ORF">HK100_004859</name>
</gene>
<evidence type="ECO:0000256" key="1">
    <source>
        <dbReference type="SAM" id="MobiDB-lite"/>
    </source>
</evidence>
<keyword evidence="2" id="KW-1133">Transmembrane helix</keyword>
<evidence type="ECO:0000313" key="4">
    <source>
        <dbReference type="EMBL" id="KAJ3099623.1"/>
    </source>
</evidence>
<sequence>MAAVAQAGSTSTTQTLKTTSTGALSILSVATAVASPTGAVTLVGCYELPNQHTALFESTTMTPALCVASCGSAMFALLSPTASSQTVFYCACESIALADAAATLSTACTLTCPDSSLSCGGYDVTAGVIAWSVYDAGAANSATSNPTITATVTTAATTSSAAASSSTKTSLSTAAIGGIAAGAAAAVILIIVAFYCFWLYRRNNRQRNRTPINVFGRNTGLGVNSVLDMYSDDNNNQSVGMPYFNDPPTGSLPKAPPARQLQKIDSWDNRRKRSLY</sequence>
<reference evidence="4" key="1">
    <citation type="submission" date="2020-05" db="EMBL/GenBank/DDBJ databases">
        <title>Phylogenomic resolution of chytrid fungi.</title>
        <authorList>
            <person name="Stajich J.E."/>
            <person name="Amses K."/>
            <person name="Simmons R."/>
            <person name="Seto K."/>
            <person name="Myers J."/>
            <person name="Bonds A."/>
            <person name="Quandt C.A."/>
            <person name="Barry K."/>
            <person name="Liu P."/>
            <person name="Grigoriev I."/>
            <person name="Longcore J.E."/>
            <person name="James T.Y."/>
        </authorList>
    </citation>
    <scope>NUCLEOTIDE SEQUENCE</scope>
    <source>
        <strain evidence="4">JEL0513</strain>
    </source>
</reference>
<keyword evidence="2" id="KW-0812">Transmembrane</keyword>
<evidence type="ECO:0000259" key="3">
    <source>
        <dbReference type="PROSITE" id="PS51212"/>
    </source>
</evidence>
<accession>A0AAD5XDL7</accession>
<feature type="region of interest" description="Disordered" evidence="1">
    <location>
        <begin position="238"/>
        <end position="261"/>
    </location>
</feature>
<feature type="domain" description="WSC" evidence="3">
    <location>
        <begin position="39"/>
        <end position="137"/>
    </location>
</feature>
<evidence type="ECO:0000313" key="5">
    <source>
        <dbReference type="Proteomes" id="UP001211907"/>
    </source>
</evidence>
<feature type="transmembrane region" description="Helical" evidence="2">
    <location>
        <begin position="174"/>
        <end position="200"/>
    </location>
</feature>
<dbReference type="PROSITE" id="PS51212">
    <property type="entry name" value="WSC"/>
    <property type="match status" value="1"/>
</dbReference>
<keyword evidence="5" id="KW-1185">Reference proteome</keyword>
<evidence type="ECO:0000256" key="2">
    <source>
        <dbReference type="SAM" id="Phobius"/>
    </source>
</evidence>
<name>A0AAD5XDL7_9FUNG</name>